<dbReference type="PANTHER" id="PTHR11601:SF50">
    <property type="entry name" value="CYSTEINE DESULFURASE ISCS 2-RELATED"/>
    <property type="match status" value="1"/>
</dbReference>
<evidence type="ECO:0000256" key="7">
    <source>
        <dbReference type="RuleBase" id="RU004504"/>
    </source>
</evidence>
<dbReference type="Gene3D" id="1.10.260.50">
    <property type="match status" value="1"/>
</dbReference>
<dbReference type="Gene3D" id="3.90.1150.10">
    <property type="entry name" value="Aspartate Aminotransferase, domain 1"/>
    <property type="match status" value="1"/>
</dbReference>
<dbReference type="PROSITE" id="PS00595">
    <property type="entry name" value="AA_TRANSFER_CLASS_5"/>
    <property type="match status" value="1"/>
</dbReference>
<reference evidence="10" key="1">
    <citation type="submission" date="2016-10" db="EMBL/GenBank/DDBJ databases">
        <authorList>
            <person name="Varghese N."/>
            <person name="Submissions S."/>
        </authorList>
    </citation>
    <scope>NUCLEOTIDE SEQUENCE [LARGE SCALE GENOMIC DNA]</scope>
    <source>
        <strain evidence="10">DSM 16108</strain>
    </source>
</reference>
<dbReference type="Pfam" id="PF00266">
    <property type="entry name" value="Aminotran_5"/>
    <property type="match status" value="1"/>
</dbReference>
<keyword evidence="6" id="KW-0411">Iron-sulfur</keyword>
<dbReference type="InterPro" id="IPR015422">
    <property type="entry name" value="PyrdxlP-dep_Trfase_small"/>
</dbReference>
<evidence type="ECO:0000256" key="6">
    <source>
        <dbReference type="ARBA" id="ARBA00023014"/>
    </source>
</evidence>
<keyword evidence="3" id="KW-0479">Metal-binding</keyword>
<keyword evidence="5" id="KW-0408">Iron</keyword>
<name>A0A1I3XWD3_9LACT</name>
<keyword evidence="10" id="KW-1185">Reference proteome</keyword>
<dbReference type="Proteomes" id="UP000199589">
    <property type="component" value="Unassembled WGS sequence"/>
</dbReference>
<dbReference type="OrthoDB" id="9808002at2"/>
<accession>A0A1I3XWD3</accession>
<dbReference type="InterPro" id="IPR015421">
    <property type="entry name" value="PyrdxlP-dep_Trfase_major"/>
</dbReference>
<evidence type="ECO:0000259" key="8">
    <source>
        <dbReference type="Pfam" id="PF00266"/>
    </source>
</evidence>
<dbReference type="InterPro" id="IPR015424">
    <property type="entry name" value="PyrdxlP-dep_Trfase"/>
</dbReference>
<evidence type="ECO:0000313" key="10">
    <source>
        <dbReference type="Proteomes" id="UP000199589"/>
    </source>
</evidence>
<dbReference type="PIRSF" id="PIRSF005572">
    <property type="entry name" value="NifS"/>
    <property type="match status" value="1"/>
</dbReference>
<dbReference type="InterPro" id="IPR016454">
    <property type="entry name" value="Cysteine_dSase"/>
</dbReference>
<feature type="domain" description="Aminotransferase class V" evidence="8">
    <location>
        <begin position="2"/>
        <end position="360"/>
    </location>
</feature>
<evidence type="ECO:0000256" key="2">
    <source>
        <dbReference type="ARBA" id="ARBA00006490"/>
    </source>
</evidence>
<dbReference type="RefSeq" id="WP_091897145.1">
    <property type="nucleotide sequence ID" value="NZ_FOSJ01000017.1"/>
</dbReference>
<dbReference type="InterPro" id="IPR020578">
    <property type="entry name" value="Aminotrans_V_PyrdxlP_BS"/>
</dbReference>
<protein>
    <submittedName>
        <fullName evidence="9">Cysteine desulfurase</fullName>
    </submittedName>
</protein>
<dbReference type="Gene3D" id="3.40.640.10">
    <property type="entry name" value="Type I PLP-dependent aspartate aminotransferase-like (Major domain)"/>
    <property type="match status" value="1"/>
</dbReference>
<organism evidence="9 10">
    <name type="scientific">Marinilactibacillus piezotolerans</name>
    <dbReference type="NCBI Taxonomy" id="258723"/>
    <lineage>
        <taxon>Bacteria</taxon>
        <taxon>Bacillati</taxon>
        <taxon>Bacillota</taxon>
        <taxon>Bacilli</taxon>
        <taxon>Lactobacillales</taxon>
        <taxon>Carnobacteriaceae</taxon>
        <taxon>Marinilactibacillus</taxon>
    </lineage>
</organism>
<dbReference type="GO" id="GO:0031071">
    <property type="term" value="F:cysteine desulfurase activity"/>
    <property type="evidence" value="ECO:0007669"/>
    <property type="project" value="UniProtKB-ARBA"/>
</dbReference>
<dbReference type="PANTHER" id="PTHR11601">
    <property type="entry name" value="CYSTEINE DESULFURYLASE FAMILY MEMBER"/>
    <property type="match status" value="1"/>
</dbReference>
<dbReference type="EMBL" id="FOSJ01000017">
    <property type="protein sequence ID" value="SFK23840.1"/>
    <property type="molecule type" value="Genomic_DNA"/>
</dbReference>
<comment type="similarity">
    <text evidence="2">Belongs to the class-V pyridoxal-phosphate-dependent aminotransferase family. NifS/IscS subfamily.</text>
</comment>
<comment type="cofactor">
    <cofactor evidence="1 7">
        <name>pyridoxal 5'-phosphate</name>
        <dbReference type="ChEBI" id="CHEBI:597326"/>
    </cofactor>
</comment>
<dbReference type="GO" id="GO:0051536">
    <property type="term" value="F:iron-sulfur cluster binding"/>
    <property type="evidence" value="ECO:0007669"/>
    <property type="project" value="UniProtKB-KW"/>
</dbReference>
<evidence type="ECO:0000256" key="3">
    <source>
        <dbReference type="ARBA" id="ARBA00022723"/>
    </source>
</evidence>
<dbReference type="GO" id="GO:0046872">
    <property type="term" value="F:metal ion binding"/>
    <property type="evidence" value="ECO:0007669"/>
    <property type="project" value="UniProtKB-KW"/>
</dbReference>
<dbReference type="FunFam" id="3.40.640.10:FF:000084">
    <property type="entry name" value="IscS-like cysteine desulfurase"/>
    <property type="match status" value="1"/>
</dbReference>
<evidence type="ECO:0000256" key="5">
    <source>
        <dbReference type="ARBA" id="ARBA00023004"/>
    </source>
</evidence>
<evidence type="ECO:0000256" key="1">
    <source>
        <dbReference type="ARBA" id="ARBA00001933"/>
    </source>
</evidence>
<dbReference type="InterPro" id="IPR000192">
    <property type="entry name" value="Aminotrans_V_dom"/>
</dbReference>
<sequence>MIYLDNSATTKIDSSVLDTFNKVNSMYFGNPSSLHELGETTTGLLTQSRNLIAETIDVKPEEIFFTSGGTEGDNWVVKGTAIEKIAFGKHLITSEIEHPAVLESIKQLENMGWEVTYLPVDSRGIISVEKLRHALREDTVLVSVMAVNNETGSVQPIEQIGEALKDYPSIHFHVDAVQTVGKIDLKLGEQSRVDMAVFSGHKFHGPKGTGFVYVKKGRKLAPLLSGGGQEAGLRSGTENVPGIVAMAKALKLISEKQAGTQTELTLELKKYLDTKKNIEVFSPEQRAPHILCFGVKGIKGEVTVHALEKRGVYVSTTSACSSRKKVESSTLLAMGIPKSRAETAIRVSLSEDNTLAELKSFIKIFDEIYHSFKAIQ</sequence>
<keyword evidence="4" id="KW-0663">Pyridoxal phosphate</keyword>
<evidence type="ECO:0000313" key="9">
    <source>
        <dbReference type="EMBL" id="SFK23840.1"/>
    </source>
</evidence>
<evidence type="ECO:0000256" key="4">
    <source>
        <dbReference type="ARBA" id="ARBA00022898"/>
    </source>
</evidence>
<dbReference type="AlphaFoldDB" id="A0A1I3XWD3"/>
<proteinExistence type="inferred from homology"/>
<gene>
    <name evidence="9" type="ORF">SAMN04488569_101737</name>
</gene>
<dbReference type="SUPFAM" id="SSF53383">
    <property type="entry name" value="PLP-dependent transferases"/>
    <property type="match status" value="1"/>
</dbReference>